<comment type="caution">
    <text evidence="1">The sequence shown here is derived from an EMBL/GenBank/DDBJ whole genome shotgun (WGS) entry which is preliminary data.</text>
</comment>
<protein>
    <submittedName>
        <fullName evidence="1">Uncharacterized protein</fullName>
    </submittedName>
</protein>
<proteinExistence type="predicted"/>
<evidence type="ECO:0000313" key="1">
    <source>
        <dbReference type="EMBL" id="KAJ7725908.1"/>
    </source>
</evidence>
<dbReference type="Proteomes" id="UP001215598">
    <property type="component" value="Unassembled WGS sequence"/>
</dbReference>
<organism evidence="1 2">
    <name type="scientific">Mycena metata</name>
    <dbReference type="NCBI Taxonomy" id="1033252"/>
    <lineage>
        <taxon>Eukaryota</taxon>
        <taxon>Fungi</taxon>
        <taxon>Dikarya</taxon>
        <taxon>Basidiomycota</taxon>
        <taxon>Agaricomycotina</taxon>
        <taxon>Agaricomycetes</taxon>
        <taxon>Agaricomycetidae</taxon>
        <taxon>Agaricales</taxon>
        <taxon>Marasmiineae</taxon>
        <taxon>Mycenaceae</taxon>
        <taxon>Mycena</taxon>
    </lineage>
</organism>
<sequence length="527" mass="59639">MSTQTLTASSSHSSLTWTTPRFLLHTPLLQQVKLQSFPDGRLREYIDNLVDIRRLSEPSSTFRGQLVSVRNTHPCLRKFTSVYYHHGHHCWVIYANSITTRRAKKIDMRIPLHIGQRPVYITHGNPPLPDPSIGDILPETVDPTILLRDEEIMAIRQAFPFAYGVRLHRWGHFDVLFHKSEDVQSQLRLPLPSRIGSLGIGLVVCEHTPTSPSLPQPTILPSTQVTPVEAADFSVSACIGLFVTLGARSFITTVKDGEKKKLKTIIRTSHAREKGPLRAFLQRATDGAEAIFRRKPRAAKTETYRVFPSKTGKWTNLFPTHFQHDLSLIEPESIDGHLPRMVVPLWHPLFRERFATPEAALKLEGDSAFLLEHECRFHNRRRYQTCSPSPKSVSVLISGVDYLFLEAHHVQRALIWRTDIEDHSMAGRSSGAVVCLGRPTDREVQALLFQNFQTAISEKQKLVAEQLEEPLDPGILITFKGGFFLPPEFLKQATIDVVHEHDLSRTLSYDQTLAQLQDSLPASTSDY</sequence>
<reference evidence="1" key="1">
    <citation type="submission" date="2023-03" db="EMBL/GenBank/DDBJ databases">
        <title>Massive genome expansion in bonnet fungi (Mycena s.s.) driven by repeated elements and novel gene families across ecological guilds.</title>
        <authorList>
            <consortium name="Lawrence Berkeley National Laboratory"/>
            <person name="Harder C.B."/>
            <person name="Miyauchi S."/>
            <person name="Viragh M."/>
            <person name="Kuo A."/>
            <person name="Thoen E."/>
            <person name="Andreopoulos B."/>
            <person name="Lu D."/>
            <person name="Skrede I."/>
            <person name="Drula E."/>
            <person name="Henrissat B."/>
            <person name="Morin E."/>
            <person name="Kohler A."/>
            <person name="Barry K."/>
            <person name="LaButti K."/>
            <person name="Morin E."/>
            <person name="Salamov A."/>
            <person name="Lipzen A."/>
            <person name="Mereny Z."/>
            <person name="Hegedus B."/>
            <person name="Baldrian P."/>
            <person name="Stursova M."/>
            <person name="Weitz H."/>
            <person name="Taylor A."/>
            <person name="Grigoriev I.V."/>
            <person name="Nagy L.G."/>
            <person name="Martin F."/>
            <person name="Kauserud H."/>
        </authorList>
    </citation>
    <scope>NUCLEOTIDE SEQUENCE</scope>
    <source>
        <strain evidence="1">CBHHK182m</strain>
    </source>
</reference>
<accession>A0AAD7MNR9</accession>
<evidence type="ECO:0000313" key="2">
    <source>
        <dbReference type="Proteomes" id="UP001215598"/>
    </source>
</evidence>
<keyword evidence="2" id="KW-1185">Reference proteome</keyword>
<name>A0AAD7MNR9_9AGAR</name>
<gene>
    <name evidence="1" type="ORF">B0H16DRAFT_1593351</name>
</gene>
<dbReference type="EMBL" id="JARKIB010000190">
    <property type="protein sequence ID" value="KAJ7725908.1"/>
    <property type="molecule type" value="Genomic_DNA"/>
</dbReference>
<dbReference type="AlphaFoldDB" id="A0AAD7MNR9"/>